<dbReference type="GO" id="GO:0018104">
    <property type="term" value="P:peptidoglycan-protein cross-linking"/>
    <property type="evidence" value="ECO:0007669"/>
    <property type="project" value="TreeGrafter"/>
</dbReference>
<evidence type="ECO:0000256" key="6">
    <source>
        <dbReference type="ARBA" id="ARBA00023316"/>
    </source>
</evidence>
<keyword evidence="11" id="KW-1185">Reference proteome</keyword>
<evidence type="ECO:0000256" key="3">
    <source>
        <dbReference type="ARBA" id="ARBA00022960"/>
    </source>
</evidence>
<accession>A0AA90H3S4</accession>
<organism evidence="10">
    <name type="scientific">Streptantibioticus silvisoli</name>
    <dbReference type="NCBI Taxonomy" id="2705255"/>
    <lineage>
        <taxon>Bacteria</taxon>
        <taxon>Bacillati</taxon>
        <taxon>Actinomycetota</taxon>
        <taxon>Actinomycetes</taxon>
        <taxon>Kitasatosporales</taxon>
        <taxon>Streptomycetaceae</taxon>
        <taxon>Streptantibioticus</taxon>
    </lineage>
</organism>
<evidence type="ECO:0000313" key="10">
    <source>
        <dbReference type="EMBL" id="MDI5971451.1"/>
    </source>
</evidence>
<evidence type="ECO:0000256" key="5">
    <source>
        <dbReference type="ARBA" id="ARBA00023315"/>
    </source>
</evidence>
<dbReference type="InterPro" id="IPR038063">
    <property type="entry name" value="Transpep_catalytic_dom"/>
</dbReference>
<dbReference type="Proteomes" id="UP001156398">
    <property type="component" value="Unassembled WGS sequence"/>
</dbReference>
<keyword evidence="6 7" id="KW-0961">Cell wall biogenesis/degradation</keyword>
<evidence type="ECO:0000256" key="2">
    <source>
        <dbReference type="ARBA" id="ARBA00022679"/>
    </source>
</evidence>
<dbReference type="Pfam" id="PF03734">
    <property type="entry name" value="YkuD"/>
    <property type="match status" value="1"/>
</dbReference>
<dbReference type="EMBL" id="JABXJJ020000022">
    <property type="protein sequence ID" value="MDI5971451.1"/>
    <property type="molecule type" value="Genomic_DNA"/>
</dbReference>
<dbReference type="PANTHER" id="PTHR30582:SF2">
    <property type="entry name" value="L,D-TRANSPEPTIDASE YCIB-RELATED"/>
    <property type="match status" value="1"/>
</dbReference>
<dbReference type="PANTHER" id="PTHR30582">
    <property type="entry name" value="L,D-TRANSPEPTIDASE"/>
    <property type="match status" value="1"/>
</dbReference>
<keyword evidence="5" id="KW-0012">Acyltransferase</keyword>
<dbReference type="SUPFAM" id="SSF141523">
    <property type="entry name" value="L,D-transpeptidase catalytic domain-like"/>
    <property type="match status" value="1"/>
</dbReference>
<evidence type="ECO:0000256" key="4">
    <source>
        <dbReference type="ARBA" id="ARBA00022984"/>
    </source>
</evidence>
<dbReference type="Gene3D" id="2.40.440.10">
    <property type="entry name" value="L,D-transpeptidase catalytic domain-like"/>
    <property type="match status" value="1"/>
</dbReference>
<dbReference type="Pfam" id="PF17964">
    <property type="entry name" value="Big_10"/>
    <property type="match status" value="1"/>
</dbReference>
<feature type="active site" description="Nucleophile" evidence="7">
    <location>
        <position position="379"/>
    </location>
</feature>
<feature type="active site" description="Proton donor/acceptor" evidence="7">
    <location>
        <position position="362"/>
    </location>
</feature>
<dbReference type="GO" id="GO:0008360">
    <property type="term" value="P:regulation of cell shape"/>
    <property type="evidence" value="ECO:0007669"/>
    <property type="project" value="UniProtKB-UniRule"/>
</dbReference>
<evidence type="ECO:0000256" key="7">
    <source>
        <dbReference type="PROSITE-ProRule" id="PRU01373"/>
    </source>
</evidence>
<reference evidence="10 11" key="1">
    <citation type="submission" date="2023-05" db="EMBL/GenBank/DDBJ databases">
        <title>Streptantibioticus silvisoli sp. nov., acidotolerant actinomycetes 1 from pine litter.</title>
        <authorList>
            <person name="Swiecimska M."/>
            <person name="Golinska P."/>
            <person name="Sangal V."/>
            <person name="Wachnowicz B."/>
            <person name="Goodfellow M."/>
        </authorList>
    </citation>
    <scope>NUCLEOTIDE SEQUENCE</scope>
    <source>
        <strain evidence="10">SL13</strain>
        <strain evidence="9 11">SL54</strain>
    </source>
</reference>
<dbReference type="AlphaFoldDB" id="A0AA90H3S4"/>
<dbReference type="InterPro" id="IPR005490">
    <property type="entry name" value="LD_TPept_cat_dom"/>
</dbReference>
<dbReference type="GO" id="GO:0071972">
    <property type="term" value="F:peptidoglycan L,D-transpeptidase activity"/>
    <property type="evidence" value="ECO:0007669"/>
    <property type="project" value="TreeGrafter"/>
</dbReference>
<feature type="domain" description="L,D-TPase catalytic" evidence="8">
    <location>
        <begin position="277"/>
        <end position="403"/>
    </location>
</feature>
<evidence type="ECO:0000256" key="1">
    <source>
        <dbReference type="ARBA" id="ARBA00004752"/>
    </source>
</evidence>
<dbReference type="PROSITE" id="PS52029">
    <property type="entry name" value="LD_TPASE"/>
    <property type="match status" value="1"/>
</dbReference>
<dbReference type="GO" id="GO:0016746">
    <property type="term" value="F:acyltransferase activity"/>
    <property type="evidence" value="ECO:0007669"/>
    <property type="project" value="UniProtKB-KW"/>
</dbReference>
<comment type="pathway">
    <text evidence="1 7">Cell wall biogenesis; peptidoglycan biosynthesis.</text>
</comment>
<evidence type="ECO:0000313" key="11">
    <source>
        <dbReference type="Proteomes" id="UP001156398"/>
    </source>
</evidence>
<keyword evidence="2" id="KW-0808">Transferase</keyword>
<name>A0AA90H3S4_9ACTN</name>
<keyword evidence="4 7" id="KW-0573">Peptidoglycan synthesis</keyword>
<dbReference type="CDD" id="cd13432">
    <property type="entry name" value="LDT_IgD_like_2"/>
    <property type="match status" value="1"/>
</dbReference>
<dbReference type="GO" id="GO:0005576">
    <property type="term" value="C:extracellular region"/>
    <property type="evidence" value="ECO:0007669"/>
    <property type="project" value="TreeGrafter"/>
</dbReference>
<dbReference type="InterPro" id="IPR041280">
    <property type="entry name" value="Big_10"/>
</dbReference>
<evidence type="ECO:0000259" key="8">
    <source>
        <dbReference type="PROSITE" id="PS52029"/>
    </source>
</evidence>
<comment type="caution">
    <text evidence="10">The sequence shown here is derived from an EMBL/GenBank/DDBJ whole genome shotgun (WGS) entry which is preliminary data.</text>
</comment>
<dbReference type="Gene3D" id="2.60.40.3710">
    <property type="match status" value="1"/>
</dbReference>
<keyword evidence="3 7" id="KW-0133">Cell shape</keyword>
<protein>
    <submittedName>
        <fullName evidence="10">Ig-like domain-containing protein</fullName>
    </submittedName>
</protein>
<dbReference type="CDD" id="cd16913">
    <property type="entry name" value="YkuD_like"/>
    <property type="match status" value="1"/>
</dbReference>
<sequence>MGCAGRPRCCRTERGVIEEHALIRTGGGPVGAKSRGRRAAVAGAWLSVLALGVSACSGSGTDTSDKAAAPKNPAKISVTLTKNPSGDVVPDKPVKISVTHGALASVTVADSKGDPIAGSLAASTGVWTPSSPFGVGQNYTLRATATASGHTGAKPNTQQTSFTVESPAESKSMLLDSITPAKGAVVGVAMPVSVVFSHPVAASARATVEKQLKVTTSPVVAGAWHWFGDRRADWRPQKFWTSGTHVTVDADLNGVNDGYGRYGVRDYQHAFTIGTDVEAVADVADHRLNVYKDGKLVRALPADAGKAGFSTWGGTMAVIDKQTEVRMTSCSVGIACDPSSPNFYDMELPWDVHLTDSGTYVHYSSGDVQPGEDNDSHGCIHLSKSNAHWFYSFVKEGDPVTVKGEPQDAAPDNGYADYNLSWSQWTA</sequence>
<dbReference type="GO" id="GO:0071555">
    <property type="term" value="P:cell wall organization"/>
    <property type="evidence" value="ECO:0007669"/>
    <property type="project" value="UniProtKB-UniRule"/>
</dbReference>
<evidence type="ECO:0000313" key="9">
    <source>
        <dbReference type="EMBL" id="MDI5967707.1"/>
    </source>
</evidence>
<dbReference type="InterPro" id="IPR050979">
    <property type="entry name" value="LD-transpeptidase"/>
</dbReference>
<proteinExistence type="predicted"/>
<gene>
    <name evidence="9" type="ORF">POF43_034150</name>
    <name evidence="10" type="ORF">POF50_019275</name>
</gene>
<dbReference type="EMBL" id="JAAGKO020000115">
    <property type="protein sequence ID" value="MDI5967707.1"/>
    <property type="molecule type" value="Genomic_DNA"/>
</dbReference>
<dbReference type="Gene3D" id="2.60.40.3780">
    <property type="match status" value="1"/>
</dbReference>